<protein>
    <submittedName>
        <fullName evidence="1">Uncharacterized protein</fullName>
    </submittedName>
</protein>
<dbReference type="Proteomes" id="UP001170674">
    <property type="component" value="Unassembled WGS sequence"/>
</dbReference>
<evidence type="ECO:0000313" key="2">
    <source>
        <dbReference type="Proteomes" id="UP001170674"/>
    </source>
</evidence>
<reference evidence="1 2" key="1">
    <citation type="journal article" date="2023" name="Int. J. Syst. Evol. Microbiol.">
        <title>The observation of taxonomic boundaries for the 16SrII and 16SrXXV phytoplasmas using genome-based delimitation.</title>
        <authorList>
            <person name="Rodrigues Jardim B."/>
            <person name="Tran-Nguyen L.T.T."/>
            <person name="Gambley C."/>
            <person name="Al-Sadi A.M."/>
            <person name="Al-Subhi A.M."/>
            <person name="Foissac X."/>
            <person name="Salar P."/>
            <person name="Cai H."/>
            <person name="Yang J.Y."/>
            <person name="Davis R."/>
            <person name="Jones L."/>
            <person name="Rodoni B."/>
            <person name="Constable F.E."/>
        </authorList>
    </citation>
    <scope>NUCLEOTIDE SEQUENCE [LARGE SCALE GENOMIC DNA]</scope>
    <source>
        <strain evidence="1">BAWM-OMN-P53</strain>
    </source>
</reference>
<proteinExistence type="predicted"/>
<dbReference type="EMBL" id="JAOSIR010000043">
    <property type="protein sequence ID" value="MDO8059416.1"/>
    <property type="molecule type" value="Genomic_DNA"/>
</dbReference>
<keyword evidence="2" id="KW-1185">Reference proteome</keyword>
<accession>A0ABT9D454</accession>
<gene>
    <name evidence="1" type="ORF">OC683_02260</name>
</gene>
<sequence>MLEDMFVYYKPLYGRIKLKTFDYAESHLFYLRASLEEKIIFYSILGGLPFYLQKIDDTKSVKKYIILGFFSKKGYQQEVIQNQKDIFYII</sequence>
<name>A0ABT9D454_9MOLU</name>
<comment type="caution">
    <text evidence="1">The sequence shown here is derived from an EMBL/GenBank/DDBJ whole genome shotgun (WGS) entry which is preliminary data.</text>
</comment>
<evidence type="ECO:0000313" key="1">
    <source>
        <dbReference type="EMBL" id="MDO8059416.1"/>
    </source>
</evidence>
<organism evidence="1 2">
    <name type="scientific">Candidatus Phytoplasma crotalariae</name>
    <dbReference type="NCBI Taxonomy" id="2982627"/>
    <lineage>
        <taxon>Bacteria</taxon>
        <taxon>Bacillati</taxon>
        <taxon>Mycoplasmatota</taxon>
        <taxon>Mollicutes</taxon>
        <taxon>Acholeplasmatales</taxon>
        <taxon>Acholeplasmataceae</taxon>
        <taxon>Candidatus Phytoplasma</taxon>
        <taxon>16SrII (Peanut WB group)</taxon>
    </lineage>
</organism>